<dbReference type="GO" id="GO:0043448">
    <property type="term" value="P:alkane catabolic process"/>
    <property type="evidence" value="ECO:0007669"/>
    <property type="project" value="TreeGrafter"/>
</dbReference>
<feature type="chain" id="PRO_5012081033" description="Lipoprotein" evidence="1">
    <location>
        <begin position="25"/>
        <end position="132"/>
    </location>
</feature>
<dbReference type="EMBL" id="FMJD01000006">
    <property type="protein sequence ID" value="SCM75467.1"/>
    <property type="molecule type" value="Genomic_DNA"/>
</dbReference>
<evidence type="ECO:0000256" key="1">
    <source>
        <dbReference type="SAM" id="SignalP"/>
    </source>
</evidence>
<dbReference type="AlphaFoldDB" id="A0A212LD95"/>
<evidence type="ECO:0008006" key="3">
    <source>
        <dbReference type="Google" id="ProtNLM"/>
    </source>
</evidence>
<evidence type="ECO:0000313" key="2">
    <source>
        <dbReference type="EMBL" id="SCM75467.1"/>
    </source>
</evidence>
<dbReference type="PANTHER" id="PTHR39335:SF1">
    <property type="entry name" value="BLL4220 PROTEIN"/>
    <property type="match status" value="1"/>
</dbReference>
<gene>
    <name evidence="2" type="ORF">KL86PLE_20135</name>
</gene>
<dbReference type="PANTHER" id="PTHR39335">
    <property type="entry name" value="BLL4220 PROTEIN"/>
    <property type="match status" value="1"/>
</dbReference>
<reference evidence="2" key="1">
    <citation type="submission" date="2016-08" db="EMBL/GenBank/DDBJ databases">
        <authorList>
            <person name="Seilhamer J.J."/>
        </authorList>
    </citation>
    <scope>NUCLEOTIDE SEQUENCE</scope>
    <source>
        <strain evidence="2">86</strain>
    </source>
</reference>
<dbReference type="InterPro" id="IPR005297">
    <property type="entry name" value="Lipoprotein_repeat"/>
</dbReference>
<protein>
    <recommendedName>
        <fullName evidence="3">Lipoprotein</fullName>
    </recommendedName>
</protein>
<feature type="signal peptide" evidence="1">
    <location>
        <begin position="1"/>
        <end position="24"/>
    </location>
</feature>
<sequence length="132" mass="13708">MNRMLVSALLAGGLAATAFAPALAEDYASGAIRTMDTAKGEILTDALGMALYTFDKDAPGVSNCDGDCAMKWPPVTAPAGAKADGEFSLVTRKDGSQQWAFNGKPLYLWQGDKKPGDVGGDGVGGVWHLAKE</sequence>
<proteinExistence type="predicted"/>
<keyword evidence="1" id="KW-0732">Signal</keyword>
<dbReference type="InterPro" id="IPR014558">
    <property type="entry name" value="UCP029720"/>
</dbReference>
<dbReference type="Pfam" id="PF03640">
    <property type="entry name" value="Lipoprotein_15"/>
    <property type="match status" value="2"/>
</dbReference>
<organism evidence="2">
    <name type="scientific">uncultured Pleomorphomonas sp</name>
    <dbReference type="NCBI Taxonomy" id="442121"/>
    <lineage>
        <taxon>Bacteria</taxon>
        <taxon>Pseudomonadati</taxon>
        <taxon>Pseudomonadota</taxon>
        <taxon>Alphaproteobacteria</taxon>
        <taxon>Hyphomicrobiales</taxon>
        <taxon>Pleomorphomonadaceae</taxon>
        <taxon>Pleomorphomonas</taxon>
        <taxon>environmental samples</taxon>
    </lineage>
</organism>
<name>A0A212LD95_9HYPH</name>
<dbReference type="PIRSF" id="PIRSF029720">
    <property type="entry name" value="UCP029720"/>
    <property type="match status" value="1"/>
</dbReference>
<accession>A0A212LD95</accession>